<dbReference type="Proteomes" id="UP000188533">
    <property type="component" value="Unassembled WGS sequence"/>
</dbReference>
<dbReference type="EMBL" id="BDGU01001433">
    <property type="protein sequence ID" value="GAW09926.1"/>
    <property type="molecule type" value="Genomic_DNA"/>
</dbReference>
<reference evidence="2 3" key="2">
    <citation type="submission" date="2017-02" db="EMBL/GenBank/DDBJ databases">
        <title>A genome survey and senescence transcriptome analysis in Lentinula edodes.</title>
        <authorList>
            <person name="Sakamoto Y."/>
            <person name="Nakade K."/>
            <person name="Sato S."/>
            <person name="Yoshida Y."/>
            <person name="Miyazaki K."/>
            <person name="Natsume S."/>
            <person name="Konno N."/>
        </authorList>
    </citation>
    <scope>NUCLEOTIDE SEQUENCE [LARGE SCALE GENOMIC DNA]</scope>
    <source>
        <strain evidence="2 3">NBRC 111202</strain>
    </source>
</reference>
<feature type="region of interest" description="Disordered" evidence="1">
    <location>
        <begin position="401"/>
        <end position="433"/>
    </location>
</feature>
<organism evidence="2 3">
    <name type="scientific">Lentinula edodes</name>
    <name type="common">Shiitake mushroom</name>
    <name type="synonym">Lentinus edodes</name>
    <dbReference type="NCBI Taxonomy" id="5353"/>
    <lineage>
        <taxon>Eukaryota</taxon>
        <taxon>Fungi</taxon>
        <taxon>Dikarya</taxon>
        <taxon>Basidiomycota</taxon>
        <taxon>Agaricomycotina</taxon>
        <taxon>Agaricomycetes</taxon>
        <taxon>Agaricomycetidae</taxon>
        <taxon>Agaricales</taxon>
        <taxon>Marasmiineae</taxon>
        <taxon>Omphalotaceae</taxon>
        <taxon>Lentinula</taxon>
    </lineage>
</organism>
<evidence type="ECO:0000313" key="3">
    <source>
        <dbReference type="Proteomes" id="UP000188533"/>
    </source>
</evidence>
<gene>
    <name evidence="2" type="ORF">LENED_012142</name>
</gene>
<reference evidence="2 3" key="1">
    <citation type="submission" date="2016-08" db="EMBL/GenBank/DDBJ databases">
        <authorList>
            <consortium name="Lentinula edodes genome sequencing consortium"/>
            <person name="Sakamoto Y."/>
            <person name="Nakade K."/>
            <person name="Sato S."/>
            <person name="Yoshida Y."/>
            <person name="Miyazaki K."/>
            <person name="Natsume S."/>
            <person name="Konno N."/>
        </authorList>
    </citation>
    <scope>NUCLEOTIDE SEQUENCE [LARGE SCALE GENOMIC DNA]</scope>
    <source>
        <strain evidence="2 3">NBRC 111202</strain>
    </source>
</reference>
<sequence length="433" mass="47051">MLDKQDEVDADQQEPQKFLVLQQDEASVAAKQKHARSPLPVVGPSTKKVRSEGPKKHFCRKSPVVEVASMPSCLVRLVVPPGQLSVITTTTPVPLRALPSPMEVTVRDDPVQGSSDLVQLETIAEAHSGLACPVASPPAPQMPIKGGELDILTSNMPPTPRSTLVPHILTAHPYHTENQCLVAQVQLFESQLADSQRENSSLTTALRDTSHALEARQWEVEQLRTSSWPSRGHLVNLVLEHSRFDNNGPFLTASQHASFTAPPPNSLEPPLHRHIDDQLTQDWEQLMLQYMHHITDTLLSAPDMPVPMSVEPGVESSDVVVEQSLEETGHPSSIGSSLQVLLFLPEQESPTSPSPGVPPLFGSVAPLAIDLTGNDNKLYVMECHALATTRCHTSYPPPVCPLPPPQVPADPPPSIPDATTQTSFPPTRIRNPS</sequence>
<accession>A0A1Q3ERU9</accession>
<dbReference type="AlphaFoldDB" id="A0A1Q3ERU9"/>
<feature type="compositionally biased region" description="Polar residues" evidence="1">
    <location>
        <begin position="417"/>
        <end position="433"/>
    </location>
</feature>
<proteinExistence type="predicted"/>
<feature type="compositionally biased region" description="Pro residues" evidence="1">
    <location>
        <begin position="401"/>
        <end position="415"/>
    </location>
</feature>
<keyword evidence="3" id="KW-1185">Reference proteome</keyword>
<comment type="caution">
    <text evidence="2">The sequence shown here is derived from an EMBL/GenBank/DDBJ whole genome shotgun (WGS) entry which is preliminary data.</text>
</comment>
<name>A0A1Q3ERU9_LENED</name>
<evidence type="ECO:0000313" key="2">
    <source>
        <dbReference type="EMBL" id="GAW09926.1"/>
    </source>
</evidence>
<protein>
    <submittedName>
        <fullName evidence="2">Uncharacterized protein</fullName>
    </submittedName>
</protein>
<evidence type="ECO:0000256" key="1">
    <source>
        <dbReference type="SAM" id="MobiDB-lite"/>
    </source>
</evidence>
<feature type="region of interest" description="Disordered" evidence="1">
    <location>
        <begin position="29"/>
        <end position="55"/>
    </location>
</feature>